<reference evidence="2" key="1">
    <citation type="submission" date="2019-10" db="EMBL/GenBank/DDBJ databases">
        <authorList>
            <consortium name="DOE Joint Genome Institute"/>
            <person name="Kuo A."/>
            <person name="Miyauchi S."/>
            <person name="Kiss E."/>
            <person name="Drula E."/>
            <person name="Kohler A."/>
            <person name="Sanchez-Garcia M."/>
            <person name="Andreopoulos B."/>
            <person name="Barry K.W."/>
            <person name="Bonito G."/>
            <person name="Buee M."/>
            <person name="Carver A."/>
            <person name="Chen C."/>
            <person name="Cichocki N."/>
            <person name="Clum A."/>
            <person name="Culley D."/>
            <person name="Crous P.W."/>
            <person name="Fauchery L."/>
            <person name="Girlanda M."/>
            <person name="Hayes R."/>
            <person name="Keri Z."/>
            <person name="LaButti K."/>
            <person name="Lipzen A."/>
            <person name="Lombard V."/>
            <person name="Magnuson J."/>
            <person name="Maillard F."/>
            <person name="Morin E."/>
            <person name="Murat C."/>
            <person name="Nolan M."/>
            <person name="Ohm R."/>
            <person name="Pangilinan J."/>
            <person name="Pereira M."/>
            <person name="Perotto S."/>
            <person name="Peter M."/>
            <person name="Riley R."/>
            <person name="Sitrit Y."/>
            <person name="Stielow B."/>
            <person name="Szollosi G."/>
            <person name="Zifcakova L."/>
            <person name="Stursova M."/>
            <person name="Spatafora J.W."/>
            <person name="Tedersoo L."/>
            <person name="Vaario L.-M."/>
            <person name="Yamada A."/>
            <person name="Yan M."/>
            <person name="Wang P."/>
            <person name="Xu J."/>
            <person name="Bruns T."/>
            <person name="Baldrian P."/>
            <person name="Vilgalys R."/>
            <person name="Henrissat B."/>
            <person name="Grigoriev I.V."/>
            <person name="Hibbett D."/>
            <person name="Nagy L.G."/>
            <person name="Martin F.M."/>
        </authorList>
    </citation>
    <scope>NUCLEOTIDE SEQUENCE</scope>
    <source>
        <strain evidence="2">Prilba</strain>
    </source>
</reference>
<dbReference type="EMBL" id="WHVB01000005">
    <property type="protein sequence ID" value="KAF8482911.1"/>
    <property type="molecule type" value="Genomic_DNA"/>
</dbReference>
<feature type="compositionally biased region" description="Pro residues" evidence="1">
    <location>
        <begin position="19"/>
        <end position="33"/>
    </location>
</feature>
<evidence type="ECO:0000256" key="1">
    <source>
        <dbReference type="SAM" id="MobiDB-lite"/>
    </source>
</evidence>
<keyword evidence="3" id="KW-1185">Reference proteome</keyword>
<dbReference type="OrthoDB" id="1431247at2759"/>
<evidence type="ECO:0000313" key="2">
    <source>
        <dbReference type="EMBL" id="KAF8482911.1"/>
    </source>
</evidence>
<dbReference type="SUPFAM" id="SSF49764">
    <property type="entry name" value="HSP20-like chaperones"/>
    <property type="match status" value="1"/>
</dbReference>
<dbReference type="CDD" id="cd06464">
    <property type="entry name" value="ACD_sHsps-like"/>
    <property type="match status" value="1"/>
</dbReference>
<feature type="compositionally biased region" description="Pro residues" evidence="1">
    <location>
        <begin position="1"/>
        <end position="10"/>
    </location>
</feature>
<dbReference type="Gene3D" id="2.60.40.790">
    <property type="match status" value="1"/>
</dbReference>
<protein>
    <recommendedName>
        <fullName evidence="4">SHSP domain-containing protein</fullName>
    </recommendedName>
</protein>
<organism evidence="2 3">
    <name type="scientific">Russula ochroleuca</name>
    <dbReference type="NCBI Taxonomy" id="152965"/>
    <lineage>
        <taxon>Eukaryota</taxon>
        <taxon>Fungi</taxon>
        <taxon>Dikarya</taxon>
        <taxon>Basidiomycota</taxon>
        <taxon>Agaricomycotina</taxon>
        <taxon>Agaricomycetes</taxon>
        <taxon>Russulales</taxon>
        <taxon>Russulaceae</taxon>
        <taxon>Russula</taxon>
    </lineage>
</organism>
<gene>
    <name evidence="2" type="ORF">DFH94DRAFT_627330</name>
</gene>
<dbReference type="Proteomes" id="UP000759537">
    <property type="component" value="Unassembled WGS sequence"/>
</dbReference>
<sequence length="151" mass="16873">MRSTHPPRPALPASASRGLPPPAPPTILDPPPARSNWVRRSHAPHEPFLCDAPPPPDSWIAVETSPVEYRLVARLPGFRRDAITLAARRRRVLHVVADSWEPGGAGHFERRISFGYDADLSHVRAEFDGEILRVIVPRRTPLLTWYGEACE</sequence>
<evidence type="ECO:0008006" key="4">
    <source>
        <dbReference type="Google" id="ProtNLM"/>
    </source>
</evidence>
<reference evidence="2" key="2">
    <citation type="journal article" date="2020" name="Nat. Commun.">
        <title>Large-scale genome sequencing of mycorrhizal fungi provides insights into the early evolution of symbiotic traits.</title>
        <authorList>
            <person name="Miyauchi S."/>
            <person name="Kiss E."/>
            <person name="Kuo A."/>
            <person name="Drula E."/>
            <person name="Kohler A."/>
            <person name="Sanchez-Garcia M."/>
            <person name="Morin E."/>
            <person name="Andreopoulos B."/>
            <person name="Barry K.W."/>
            <person name="Bonito G."/>
            <person name="Buee M."/>
            <person name="Carver A."/>
            <person name="Chen C."/>
            <person name="Cichocki N."/>
            <person name="Clum A."/>
            <person name="Culley D."/>
            <person name="Crous P.W."/>
            <person name="Fauchery L."/>
            <person name="Girlanda M."/>
            <person name="Hayes R.D."/>
            <person name="Keri Z."/>
            <person name="LaButti K."/>
            <person name="Lipzen A."/>
            <person name="Lombard V."/>
            <person name="Magnuson J."/>
            <person name="Maillard F."/>
            <person name="Murat C."/>
            <person name="Nolan M."/>
            <person name="Ohm R.A."/>
            <person name="Pangilinan J."/>
            <person name="Pereira M.F."/>
            <person name="Perotto S."/>
            <person name="Peter M."/>
            <person name="Pfister S."/>
            <person name="Riley R."/>
            <person name="Sitrit Y."/>
            <person name="Stielow J.B."/>
            <person name="Szollosi G."/>
            <person name="Zifcakova L."/>
            <person name="Stursova M."/>
            <person name="Spatafora J.W."/>
            <person name="Tedersoo L."/>
            <person name="Vaario L.M."/>
            <person name="Yamada A."/>
            <person name="Yan M."/>
            <person name="Wang P."/>
            <person name="Xu J."/>
            <person name="Bruns T."/>
            <person name="Baldrian P."/>
            <person name="Vilgalys R."/>
            <person name="Dunand C."/>
            <person name="Henrissat B."/>
            <person name="Grigoriev I.V."/>
            <person name="Hibbett D."/>
            <person name="Nagy L.G."/>
            <person name="Martin F.M."/>
        </authorList>
    </citation>
    <scope>NUCLEOTIDE SEQUENCE</scope>
    <source>
        <strain evidence="2">Prilba</strain>
    </source>
</reference>
<dbReference type="InterPro" id="IPR008978">
    <property type="entry name" value="HSP20-like_chaperone"/>
</dbReference>
<proteinExistence type="predicted"/>
<accession>A0A9P5N0G3</accession>
<comment type="caution">
    <text evidence="2">The sequence shown here is derived from an EMBL/GenBank/DDBJ whole genome shotgun (WGS) entry which is preliminary data.</text>
</comment>
<feature type="region of interest" description="Disordered" evidence="1">
    <location>
        <begin position="1"/>
        <end position="38"/>
    </location>
</feature>
<dbReference type="AlphaFoldDB" id="A0A9P5N0G3"/>
<name>A0A9P5N0G3_9AGAM</name>
<evidence type="ECO:0000313" key="3">
    <source>
        <dbReference type="Proteomes" id="UP000759537"/>
    </source>
</evidence>